<comment type="caution">
    <text evidence="1">The sequence shown here is derived from an EMBL/GenBank/DDBJ whole genome shotgun (WGS) entry which is preliminary data.</text>
</comment>
<evidence type="ECO:0000313" key="1">
    <source>
        <dbReference type="EMBL" id="EGV50990.1"/>
    </source>
</evidence>
<dbReference type="AlphaFoldDB" id="G2DEH2"/>
<dbReference type="EMBL" id="AFOC01000054">
    <property type="protein sequence ID" value="EGV50990.1"/>
    <property type="molecule type" value="Genomic_DNA"/>
</dbReference>
<accession>G2DEH2</accession>
<organism evidence="1 2">
    <name type="scientific">endosymbiont of Riftia pachyptila</name>
    <name type="common">vent Ph05</name>
    <dbReference type="NCBI Taxonomy" id="1048808"/>
    <lineage>
        <taxon>Bacteria</taxon>
        <taxon>Pseudomonadati</taxon>
        <taxon>Pseudomonadota</taxon>
        <taxon>Gammaproteobacteria</taxon>
        <taxon>sulfur-oxidizing symbionts</taxon>
    </lineage>
</organism>
<protein>
    <submittedName>
        <fullName evidence="1">Uncharacterized protein</fullName>
    </submittedName>
</protein>
<name>G2DEH2_9GAMM</name>
<proteinExistence type="predicted"/>
<evidence type="ECO:0000313" key="2">
    <source>
        <dbReference type="Proteomes" id="UP000004491"/>
    </source>
</evidence>
<gene>
    <name evidence="1" type="ORF">Rifp1Sym_ca00120</name>
</gene>
<dbReference type="Proteomes" id="UP000004491">
    <property type="component" value="Unassembled WGS sequence"/>
</dbReference>
<reference evidence="1" key="1">
    <citation type="journal article" date="2011" name="ISME J.">
        <title>The endosymbionts of the deep-sea tubeworms Riftia pachyptila and Tevnia jerichonana share an identical physiology as revealed by proteogenomic analyses.</title>
        <authorList>
            <person name="Gardebrecht A."/>
            <person name="Markert S."/>
            <person name="Felbeck H."/>
            <person name="Thuermer A."/>
            <person name="Albrecht D."/>
            <person name="Wollherr A."/>
            <person name="Kabisch J."/>
            <person name="Lehmann R."/>
            <person name="Daniel R."/>
            <person name="Liesegang H."/>
            <person name="Hecker M."/>
            <person name="Sievert S.M."/>
            <person name="Schweder T."/>
        </authorList>
    </citation>
    <scope>NUCLEOTIDE SEQUENCE [LARGE SCALE GENOMIC DNA]</scope>
</reference>
<sequence length="41" mass="4872">MLLPDFWRLKYVVKPILPWIDKLRTHPPYRAADLPALLAEN</sequence>
<keyword evidence="2" id="KW-1185">Reference proteome</keyword>